<reference evidence="2" key="1">
    <citation type="submission" date="2016-10" db="EMBL/GenBank/DDBJ databases">
        <authorList>
            <person name="Varghese N."/>
            <person name="Submissions S."/>
        </authorList>
    </citation>
    <scope>NUCLEOTIDE SEQUENCE [LARGE SCALE GENOMIC DNA]</scope>
    <source>
        <strain evidence="2">YR281</strain>
    </source>
</reference>
<evidence type="ECO:0000256" key="1">
    <source>
        <dbReference type="SAM" id="MobiDB-lite"/>
    </source>
</evidence>
<evidence type="ECO:0000313" key="3">
    <source>
        <dbReference type="Proteomes" id="UP000198900"/>
    </source>
</evidence>
<comment type="caution">
    <text evidence="2">The sequence shown here is derived from an EMBL/GenBank/DDBJ whole genome shotgun (WGS) entry which is preliminary data.</text>
</comment>
<dbReference type="EMBL" id="FNDI01000003">
    <property type="protein sequence ID" value="SDH30222.1"/>
    <property type="molecule type" value="Genomic_DNA"/>
</dbReference>
<dbReference type="Proteomes" id="UP000198900">
    <property type="component" value="Unassembled WGS sequence"/>
</dbReference>
<feature type="compositionally biased region" description="Low complexity" evidence="1">
    <location>
        <begin position="26"/>
        <end position="40"/>
    </location>
</feature>
<keyword evidence="3" id="KW-1185">Reference proteome</keyword>
<sequence length="77" mass="8883">MRGGHVRFLVRPCWARNRADTRVRASRASASGRWRSSNSAPLRKTGQPTHFCSVMHWSVDLKVMVCAQHNRSKFCWV</sequence>
<feature type="region of interest" description="Disordered" evidence="1">
    <location>
        <begin position="25"/>
        <end position="46"/>
    </location>
</feature>
<accession>A0A7Z7B521</accession>
<name>A0A7Z7B521_9BURK</name>
<organism evidence="2 3">
    <name type="scientific">Paraburkholderia steynii</name>
    <dbReference type="NCBI Taxonomy" id="1245441"/>
    <lineage>
        <taxon>Bacteria</taxon>
        <taxon>Pseudomonadati</taxon>
        <taxon>Pseudomonadota</taxon>
        <taxon>Betaproteobacteria</taxon>
        <taxon>Burkholderiales</taxon>
        <taxon>Burkholderiaceae</taxon>
        <taxon>Paraburkholderia</taxon>
    </lineage>
</organism>
<proteinExistence type="predicted"/>
<dbReference type="AlphaFoldDB" id="A0A7Z7B521"/>
<gene>
    <name evidence="2" type="ORF">SAMN04487926_103451</name>
</gene>
<evidence type="ECO:0000313" key="2">
    <source>
        <dbReference type="EMBL" id="SDH30222.1"/>
    </source>
</evidence>
<protein>
    <submittedName>
        <fullName evidence="2">Uncharacterized protein</fullName>
    </submittedName>
</protein>